<feature type="domain" description="Nucleotidyl transferase" evidence="9">
    <location>
        <begin position="46"/>
        <end position="253"/>
    </location>
</feature>
<dbReference type="OrthoDB" id="527131at2"/>
<dbReference type="SUPFAM" id="SSF53448">
    <property type="entry name" value="Nucleotide-diphospho-sugar transferases"/>
    <property type="match status" value="1"/>
</dbReference>
<keyword evidence="6" id="KW-0479">Metal-binding</keyword>
<evidence type="ECO:0000259" key="9">
    <source>
        <dbReference type="Pfam" id="PF00483"/>
    </source>
</evidence>
<evidence type="ECO:0000256" key="8">
    <source>
        <dbReference type="ARBA" id="ARBA00049336"/>
    </source>
</evidence>
<protein>
    <recommendedName>
        <fullName evidence="3">glucose-1-phosphate thymidylyltransferase</fullName>
        <ecNumber evidence="3">2.7.7.24</ecNumber>
    </recommendedName>
</protein>
<evidence type="ECO:0000256" key="4">
    <source>
        <dbReference type="ARBA" id="ARBA00022679"/>
    </source>
</evidence>
<evidence type="ECO:0000313" key="11">
    <source>
        <dbReference type="Proteomes" id="UP000014977"/>
    </source>
</evidence>
<evidence type="ECO:0000256" key="7">
    <source>
        <dbReference type="ARBA" id="ARBA00022842"/>
    </source>
</evidence>
<dbReference type="InterPro" id="IPR029044">
    <property type="entry name" value="Nucleotide-diphossugar_trans"/>
</dbReference>
<comment type="cofactor">
    <cofactor evidence="1">
        <name>Mg(2+)</name>
        <dbReference type="ChEBI" id="CHEBI:18420"/>
    </cofactor>
</comment>
<dbReference type="GO" id="GO:0046872">
    <property type="term" value="F:metal ion binding"/>
    <property type="evidence" value="ECO:0007669"/>
    <property type="project" value="UniProtKB-KW"/>
</dbReference>
<evidence type="ECO:0000313" key="10">
    <source>
        <dbReference type="EMBL" id="EPR36034.1"/>
    </source>
</evidence>
<keyword evidence="4 10" id="KW-0808">Transferase</keyword>
<dbReference type="RefSeq" id="WP_020877850.1">
    <property type="nucleotide sequence ID" value="NZ_ATHJ01000105.1"/>
</dbReference>
<sequence>MKRVGLVPAAGSANRIAPLPCSKEIFPVGYGNAGGKGGRRPRVACQSLLEKMATAGAKTAFIVTRPDKWDIPAYLGSGKGMGVGLAYIMTDPTPGAPYTLDQAFPFVNDALILFGFPDIVFDPDDAFLRLLGRQTETDADIVLGLYRASRPHKMDMVALDPSGRIREIVIKPGATDLTHTWIIAVWTPVFTRFMNGFLAAAQAADKRPPGELHVGDVVRTAISQGVRAETVVFEDGRYVDIGTPEDLYSAVRENIQSLETENT</sequence>
<dbReference type="PANTHER" id="PTHR43532">
    <property type="entry name" value="GLUCOSE-1-PHOSPHATE THYMIDYLYLTRANSFERASE"/>
    <property type="match status" value="1"/>
</dbReference>
<dbReference type="AlphaFoldDB" id="S7UPR8"/>
<dbReference type="EMBL" id="ATHJ01000105">
    <property type="protein sequence ID" value="EPR36034.1"/>
    <property type="molecule type" value="Genomic_DNA"/>
</dbReference>
<evidence type="ECO:0000256" key="3">
    <source>
        <dbReference type="ARBA" id="ARBA00012461"/>
    </source>
</evidence>
<name>S7UPR8_DESML</name>
<dbReference type="PANTHER" id="PTHR43532:SF1">
    <property type="entry name" value="GLUCOSE-1-PHOSPHATE THYMIDYLYLTRANSFERASE 1"/>
    <property type="match status" value="1"/>
</dbReference>
<dbReference type="Proteomes" id="UP000014977">
    <property type="component" value="Unassembled WGS sequence"/>
</dbReference>
<keyword evidence="11" id="KW-1185">Reference proteome</keyword>
<evidence type="ECO:0000256" key="6">
    <source>
        <dbReference type="ARBA" id="ARBA00022723"/>
    </source>
</evidence>
<comment type="similarity">
    <text evidence="2">Belongs to the glucose-1-phosphate thymidylyltransferase family.</text>
</comment>
<dbReference type="InterPro" id="IPR005835">
    <property type="entry name" value="NTP_transferase_dom"/>
</dbReference>
<comment type="catalytic activity">
    <reaction evidence="8">
        <text>dTTP + alpha-D-glucose 1-phosphate + H(+) = dTDP-alpha-D-glucose + diphosphate</text>
        <dbReference type="Rhea" id="RHEA:15225"/>
        <dbReference type="ChEBI" id="CHEBI:15378"/>
        <dbReference type="ChEBI" id="CHEBI:33019"/>
        <dbReference type="ChEBI" id="CHEBI:37568"/>
        <dbReference type="ChEBI" id="CHEBI:57477"/>
        <dbReference type="ChEBI" id="CHEBI:58601"/>
        <dbReference type="EC" id="2.7.7.24"/>
    </reaction>
</comment>
<organism evidence="10 11">
    <name type="scientific">Desulfococcus multivorans DSM 2059</name>
    <dbReference type="NCBI Taxonomy" id="1121405"/>
    <lineage>
        <taxon>Bacteria</taxon>
        <taxon>Pseudomonadati</taxon>
        <taxon>Thermodesulfobacteriota</taxon>
        <taxon>Desulfobacteria</taxon>
        <taxon>Desulfobacterales</taxon>
        <taxon>Desulfococcaceae</taxon>
        <taxon>Desulfococcus</taxon>
    </lineage>
</organism>
<comment type="caution">
    <text evidence="10">The sequence shown here is derived from an EMBL/GenBank/DDBJ whole genome shotgun (WGS) entry which is preliminary data.</text>
</comment>
<reference evidence="10 11" key="1">
    <citation type="journal article" date="2013" name="Genome Announc.">
        <title>Draft genome sequences for three mercury-methylating, sulfate-reducing bacteria.</title>
        <authorList>
            <person name="Brown S.D."/>
            <person name="Hurt R.A.Jr."/>
            <person name="Gilmour C.C."/>
            <person name="Elias D.A."/>
        </authorList>
    </citation>
    <scope>NUCLEOTIDE SEQUENCE [LARGE SCALE GENOMIC DNA]</scope>
    <source>
        <strain evidence="10 11">DSM 2059</strain>
    </source>
</reference>
<dbReference type="InterPro" id="IPR005907">
    <property type="entry name" value="G1P_thy_trans_s"/>
</dbReference>
<evidence type="ECO:0000256" key="1">
    <source>
        <dbReference type="ARBA" id="ARBA00001946"/>
    </source>
</evidence>
<dbReference type="GO" id="GO:0008879">
    <property type="term" value="F:glucose-1-phosphate thymidylyltransferase activity"/>
    <property type="evidence" value="ECO:0007669"/>
    <property type="project" value="UniProtKB-EC"/>
</dbReference>
<proteinExistence type="inferred from homology"/>
<gene>
    <name evidence="10" type="ORF">dsmv_0739</name>
</gene>
<dbReference type="Pfam" id="PF00483">
    <property type="entry name" value="NTP_transferase"/>
    <property type="match status" value="1"/>
</dbReference>
<dbReference type="eggNOG" id="COG1209">
    <property type="taxonomic scope" value="Bacteria"/>
</dbReference>
<evidence type="ECO:0000256" key="5">
    <source>
        <dbReference type="ARBA" id="ARBA00022695"/>
    </source>
</evidence>
<keyword evidence="7" id="KW-0460">Magnesium</keyword>
<evidence type="ECO:0000256" key="2">
    <source>
        <dbReference type="ARBA" id="ARBA00010480"/>
    </source>
</evidence>
<accession>S7UPR8</accession>
<keyword evidence="5" id="KW-0548">Nucleotidyltransferase</keyword>
<dbReference type="STRING" id="897.B2D07_16365"/>
<dbReference type="Gene3D" id="3.90.550.10">
    <property type="entry name" value="Spore Coat Polysaccharide Biosynthesis Protein SpsA, Chain A"/>
    <property type="match status" value="1"/>
</dbReference>
<dbReference type="EC" id="2.7.7.24" evidence="3"/>